<comment type="caution">
    <text evidence="1">The sequence shown here is derived from an EMBL/GenBank/DDBJ whole genome shotgun (WGS) entry which is preliminary data.</text>
</comment>
<protein>
    <submittedName>
        <fullName evidence="1">Uncharacterized protein</fullName>
    </submittedName>
</protein>
<dbReference type="Proteomes" id="UP001060085">
    <property type="component" value="Linkage Group LG01"/>
</dbReference>
<evidence type="ECO:0000313" key="2">
    <source>
        <dbReference type="Proteomes" id="UP001060085"/>
    </source>
</evidence>
<organism evidence="1 2">
    <name type="scientific">Catharanthus roseus</name>
    <name type="common">Madagascar periwinkle</name>
    <name type="synonym">Vinca rosea</name>
    <dbReference type="NCBI Taxonomy" id="4058"/>
    <lineage>
        <taxon>Eukaryota</taxon>
        <taxon>Viridiplantae</taxon>
        <taxon>Streptophyta</taxon>
        <taxon>Embryophyta</taxon>
        <taxon>Tracheophyta</taxon>
        <taxon>Spermatophyta</taxon>
        <taxon>Magnoliopsida</taxon>
        <taxon>eudicotyledons</taxon>
        <taxon>Gunneridae</taxon>
        <taxon>Pentapetalae</taxon>
        <taxon>asterids</taxon>
        <taxon>lamiids</taxon>
        <taxon>Gentianales</taxon>
        <taxon>Apocynaceae</taxon>
        <taxon>Rauvolfioideae</taxon>
        <taxon>Vinceae</taxon>
        <taxon>Catharanthinae</taxon>
        <taxon>Catharanthus</taxon>
    </lineage>
</organism>
<name>A0ACC0CE46_CATRO</name>
<sequence length="326" mass="36456">MLGQDRPQYRSKTQVPLNKVSGPRLQLGAQFFEQLVLGVPVDSSYSTTDYEATDCGIPSSDAGLGRYSVTLAEGDKTSLRSLTWLDPSISVDDEVQPEDDDDGDNHSDEDDPALVAPTSSSGSRPAPGKGKGLTGPKKSRPPTNPMQRKKEKNDGWEQIGPADGGPQDPVLIPSYSGHITGCIWRGQERGILKSRSHFMSMIGWTPSDHAVAELARETRLAYLRSCMFQHPNSALLSTFRERVRRGAKFCKPHIQWFAMLGHKSEHKLLEICIRLDVMIADEVRWTSYKPKEIHDVWVSTWHGILAYFDSVESYMPDKVIRQFGWV</sequence>
<gene>
    <name evidence="1" type="ORF">M9H77_04452</name>
</gene>
<dbReference type="EMBL" id="CM044701">
    <property type="protein sequence ID" value="KAI5683224.1"/>
    <property type="molecule type" value="Genomic_DNA"/>
</dbReference>
<evidence type="ECO:0000313" key="1">
    <source>
        <dbReference type="EMBL" id="KAI5683224.1"/>
    </source>
</evidence>
<reference evidence="2" key="1">
    <citation type="journal article" date="2023" name="Nat. Plants">
        <title>Single-cell RNA sequencing provides a high-resolution roadmap for understanding the multicellular compartmentation of specialized metabolism.</title>
        <authorList>
            <person name="Sun S."/>
            <person name="Shen X."/>
            <person name="Li Y."/>
            <person name="Li Y."/>
            <person name="Wang S."/>
            <person name="Li R."/>
            <person name="Zhang H."/>
            <person name="Shen G."/>
            <person name="Guo B."/>
            <person name="Wei J."/>
            <person name="Xu J."/>
            <person name="St-Pierre B."/>
            <person name="Chen S."/>
            <person name="Sun C."/>
        </authorList>
    </citation>
    <scope>NUCLEOTIDE SEQUENCE [LARGE SCALE GENOMIC DNA]</scope>
</reference>
<accession>A0ACC0CE46</accession>
<proteinExistence type="predicted"/>
<keyword evidence="2" id="KW-1185">Reference proteome</keyword>